<dbReference type="EMBL" id="PGCJ01001058">
    <property type="protein sequence ID" value="PLW10474.1"/>
    <property type="molecule type" value="Genomic_DNA"/>
</dbReference>
<dbReference type="Proteomes" id="UP000235388">
    <property type="component" value="Unassembled WGS sequence"/>
</dbReference>
<dbReference type="EMBL" id="PGCJ01000093">
    <property type="protein sequence ID" value="PLW49862.1"/>
    <property type="molecule type" value="Genomic_DNA"/>
</dbReference>
<evidence type="ECO:0000313" key="2">
    <source>
        <dbReference type="EMBL" id="PLW49862.1"/>
    </source>
</evidence>
<evidence type="ECO:0000313" key="1">
    <source>
        <dbReference type="EMBL" id="PLW10474.1"/>
    </source>
</evidence>
<protein>
    <submittedName>
        <fullName evidence="2">Uncharacterized protein</fullName>
    </submittedName>
</protein>
<gene>
    <name evidence="2" type="ORF">PCANC_07110</name>
    <name evidence="1" type="ORF">PCANC_22686</name>
</gene>
<comment type="caution">
    <text evidence="2">The sequence shown here is derived from an EMBL/GenBank/DDBJ whole genome shotgun (WGS) entry which is preliminary data.</text>
</comment>
<accession>A0A2N5VIQ9</accession>
<sequence>MSTTKGGPFQPGHHTRVTLSATQLKWLQETQNNIDLAISRYEGRVGDDLVARLHKIQSGDDRRTWDWFIISQHRQEMLASLPLNNTIKEIFANIKATSDTELTPPRALVRIPLLWRSAEITMFAQRVDNMFPAISQETATMLVIYLNFWKPSWFSSIQPIPSQWQIYFKEHEFSYSCYKTINQITTL</sequence>
<keyword evidence="3" id="KW-1185">Reference proteome</keyword>
<dbReference type="AlphaFoldDB" id="A0A2N5VIQ9"/>
<name>A0A2N5VIQ9_9BASI</name>
<proteinExistence type="predicted"/>
<reference evidence="2 3" key="1">
    <citation type="submission" date="2017-11" db="EMBL/GenBank/DDBJ databases">
        <title>De novo assembly and phasing of dikaryotic genomes from two isolates of Puccinia coronata f. sp. avenae, the causal agent of oat crown rust.</title>
        <authorList>
            <person name="Miller M.E."/>
            <person name="Zhang Y."/>
            <person name="Omidvar V."/>
            <person name="Sperschneider J."/>
            <person name="Schwessinger B."/>
            <person name="Raley C."/>
            <person name="Palmer J.M."/>
            <person name="Garnica D."/>
            <person name="Upadhyaya N."/>
            <person name="Rathjen J."/>
            <person name="Taylor J.M."/>
            <person name="Park R.F."/>
            <person name="Dodds P.N."/>
            <person name="Hirsch C.D."/>
            <person name="Kianian S.F."/>
            <person name="Figueroa M."/>
        </authorList>
    </citation>
    <scope>NUCLEOTIDE SEQUENCE [LARGE SCALE GENOMIC DNA]</scope>
    <source>
        <strain evidence="2">12NC29</strain>
    </source>
</reference>
<organism evidence="2 3">
    <name type="scientific">Puccinia coronata f. sp. avenae</name>
    <dbReference type="NCBI Taxonomy" id="200324"/>
    <lineage>
        <taxon>Eukaryota</taxon>
        <taxon>Fungi</taxon>
        <taxon>Dikarya</taxon>
        <taxon>Basidiomycota</taxon>
        <taxon>Pucciniomycotina</taxon>
        <taxon>Pucciniomycetes</taxon>
        <taxon>Pucciniales</taxon>
        <taxon>Pucciniaceae</taxon>
        <taxon>Puccinia</taxon>
    </lineage>
</organism>
<evidence type="ECO:0000313" key="3">
    <source>
        <dbReference type="Proteomes" id="UP000235388"/>
    </source>
</evidence>